<evidence type="ECO:0000313" key="3">
    <source>
        <dbReference type="Proteomes" id="UP000623467"/>
    </source>
</evidence>
<feature type="compositionally biased region" description="Low complexity" evidence="1">
    <location>
        <begin position="172"/>
        <end position="182"/>
    </location>
</feature>
<name>A0A8H6ZAZ2_9AGAR</name>
<dbReference type="AlphaFoldDB" id="A0A8H6ZAZ2"/>
<feature type="compositionally biased region" description="Basic and acidic residues" evidence="1">
    <location>
        <begin position="1"/>
        <end position="22"/>
    </location>
</feature>
<accession>A0A8H6ZAZ2</accession>
<evidence type="ECO:0000256" key="1">
    <source>
        <dbReference type="SAM" id="MobiDB-lite"/>
    </source>
</evidence>
<feature type="region of interest" description="Disordered" evidence="1">
    <location>
        <begin position="1"/>
        <end position="27"/>
    </location>
</feature>
<gene>
    <name evidence="2" type="ORF">MSAN_00447900</name>
</gene>
<keyword evidence="3" id="KW-1185">Reference proteome</keyword>
<comment type="caution">
    <text evidence="2">The sequence shown here is derived from an EMBL/GenBank/DDBJ whole genome shotgun (WGS) entry which is preliminary data.</text>
</comment>
<sequence>MKGYRPDSKSKDDKKNKQKDPKSASGSKEIILNQVVLFTCGVKKNGQKKELRGSSKAPNAIDLMNRANYGCVATTAKANVDWLYQDCTHFFATLFPKAFVKQSSTSWFLVSKSYHTLEVVPIPKPTGADIVKFRNKDGSVYIVLAKSISPDIYQTWYKGPVHEPSSDVETFGSDSYSDGSSESEVHNSDYDPAKEDADIGHETGEAPEPLKCKRESHQDSDADKEDRGKKRTKLTVLPQFTANSSASTSKNQEPLFLPSPDSPTIWNSERRTSSARGTKRRSKKCTCRKITQPSRRVIAKIHGDEDKIDAILVYSYINPWEDSYLPPFC</sequence>
<evidence type="ECO:0000313" key="2">
    <source>
        <dbReference type="EMBL" id="KAF7375593.1"/>
    </source>
</evidence>
<feature type="compositionally biased region" description="Basic and acidic residues" evidence="1">
    <location>
        <begin position="183"/>
        <end position="228"/>
    </location>
</feature>
<dbReference type="EMBL" id="JACAZH010000002">
    <property type="protein sequence ID" value="KAF7375593.1"/>
    <property type="molecule type" value="Genomic_DNA"/>
</dbReference>
<dbReference type="OrthoDB" id="3058916at2759"/>
<dbReference type="Proteomes" id="UP000623467">
    <property type="component" value="Unassembled WGS sequence"/>
</dbReference>
<protein>
    <submittedName>
        <fullName evidence="2">Uncharacterized protein</fullName>
    </submittedName>
</protein>
<feature type="compositionally biased region" description="Polar residues" evidence="1">
    <location>
        <begin position="238"/>
        <end position="252"/>
    </location>
</feature>
<proteinExistence type="predicted"/>
<reference evidence="2" key="1">
    <citation type="submission" date="2020-05" db="EMBL/GenBank/DDBJ databases">
        <title>Mycena genomes resolve the evolution of fungal bioluminescence.</title>
        <authorList>
            <person name="Tsai I.J."/>
        </authorList>
    </citation>
    <scope>NUCLEOTIDE SEQUENCE</scope>
    <source>
        <strain evidence="2">160909Yilan</strain>
    </source>
</reference>
<feature type="region of interest" description="Disordered" evidence="1">
    <location>
        <begin position="167"/>
        <end position="282"/>
    </location>
</feature>
<organism evidence="2 3">
    <name type="scientific">Mycena sanguinolenta</name>
    <dbReference type="NCBI Taxonomy" id="230812"/>
    <lineage>
        <taxon>Eukaryota</taxon>
        <taxon>Fungi</taxon>
        <taxon>Dikarya</taxon>
        <taxon>Basidiomycota</taxon>
        <taxon>Agaricomycotina</taxon>
        <taxon>Agaricomycetes</taxon>
        <taxon>Agaricomycetidae</taxon>
        <taxon>Agaricales</taxon>
        <taxon>Marasmiineae</taxon>
        <taxon>Mycenaceae</taxon>
        <taxon>Mycena</taxon>
    </lineage>
</organism>